<keyword evidence="2" id="KW-0812">Transmembrane</keyword>
<organism evidence="4 5">
    <name type="scientific">Yersinia intermedia</name>
    <dbReference type="NCBI Taxonomy" id="631"/>
    <lineage>
        <taxon>Bacteria</taxon>
        <taxon>Pseudomonadati</taxon>
        <taxon>Pseudomonadota</taxon>
        <taxon>Gammaproteobacteria</taxon>
        <taxon>Enterobacterales</taxon>
        <taxon>Yersiniaceae</taxon>
        <taxon>Yersinia</taxon>
    </lineage>
</organism>
<proteinExistence type="predicted"/>
<evidence type="ECO:0000256" key="2">
    <source>
        <dbReference type="SAM" id="Phobius"/>
    </source>
</evidence>
<evidence type="ECO:0000313" key="5">
    <source>
        <dbReference type="Proteomes" id="UP000196440"/>
    </source>
</evidence>
<dbReference type="EMBL" id="NHOI01000011">
    <property type="protein sequence ID" value="OVZ87101.1"/>
    <property type="molecule type" value="Genomic_DNA"/>
</dbReference>
<dbReference type="SMART" id="SM00974">
    <property type="entry name" value="T5orf172"/>
    <property type="match status" value="1"/>
</dbReference>
<feature type="region of interest" description="Disordered" evidence="1">
    <location>
        <begin position="174"/>
        <end position="212"/>
    </location>
</feature>
<accession>A0A209A2V3</accession>
<reference evidence="4 5" key="1">
    <citation type="submission" date="2017-05" db="EMBL/GenBank/DDBJ databases">
        <title>Whole genome sequencing of Yersinia kristensenii.</title>
        <authorList>
            <person name="Campioni F."/>
        </authorList>
    </citation>
    <scope>NUCLEOTIDE SEQUENCE [LARGE SCALE GENOMIC DNA]</scope>
    <source>
        <strain evidence="4 5">CFSAN060536</strain>
    </source>
</reference>
<sequence length="388" mass="45745">MEQGLIVLIVILVIAVAVGRFWQYRSTKKKIDQMILDIKIDAKAKEKILEQEVANRLQALDEQTEHARERSNAILKKAIDYAFNFEKEITSQHQTAQKEIQKVLDDTFRFKRKVLLNSITLRNFETKLEQIRKERDIYLSLLAQRDFFVLNDNSDWDEVEKEFRDKVLQLQAAQDEKEAQNEIKRQMREEQRRADELEQQQQQAEEKERELEDRKRLVERALLAASEDHKKELEETKRKLEQEIKEVHKQYERAKSMAQMTKQGHVYVISNIGSFGENVFKIGMTRRLEPMDRVSELSSASVPFEFDVHAMINCDDAPALENMLHNELKAHRINKVNLRKEFFNTDIESIIRCVESHHGKVEYIANPAAIQYYRTQEINEDDPEVAMA</sequence>
<keyword evidence="2" id="KW-1133">Transmembrane helix</keyword>
<name>A0A209A2V3_YERIN</name>
<comment type="caution">
    <text evidence="4">The sequence shown here is derived from an EMBL/GenBank/DDBJ whole genome shotgun (WGS) entry which is preliminary data.</text>
</comment>
<evidence type="ECO:0000256" key="1">
    <source>
        <dbReference type="SAM" id="MobiDB-lite"/>
    </source>
</evidence>
<evidence type="ECO:0000313" key="4">
    <source>
        <dbReference type="EMBL" id="OVZ87101.1"/>
    </source>
</evidence>
<keyword evidence="2" id="KW-0472">Membrane</keyword>
<gene>
    <name evidence="4" type="ORF">CBW57_09935</name>
</gene>
<feature type="transmembrane region" description="Helical" evidence="2">
    <location>
        <begin position="6"/>
        <end position="24"/>
    </location>
</feature>
<dbReference type="InterPro" id="IPR018306">
    <property type="entry name" value="Phage_T5_Orf172_DNA-bd"/>
</dbReference>
<protein>
    <submittedName>
        <fullName evidence="4">Chromosome segregation ATPase</fullName>
    </submittedName>
</protein>
<evidence type="ECO:0000259" key="3">
    <source>
        <dbReference type="SMART" id="SM00974"/>
    </source>
</evidence>
<dbReference type="Proteomes" id="UP000196440">
    <property type="component" value="Unassembled WGS sequence"/>
</dbReference>
<dbReference type="Pfam" id="PF13455">
    <property type="entry name" value="MUG113"/>
    <property type="match status" value="1"/>
</dbReference>
<dbReference type="AlphaFoldDB" id="A0A209A2V3"/>
<feature type="compositionally biased region" description="Basic and acidic residues" evidence="1">
    <location>
        <begin position="174"/>
        <end position="196"/>
    </location>
</feature>
<feature type="domain" description="Bacteriophage T5 Orf172 DNA-binding" evidence="3">
    <location>
        <begin position="274"/>
        <end position="357"/>
    </location>
</feature>
<dbReference type="RefSeq" id="WP_241916208.1">
    <property type="nucleotide sequence ID" value="NZ_CBCPKE010000027.1"/>
</dbReference>